<dbReference type="Pfam" id="PF04304">
    <property type="entry name" value="DUF454"/>
    <property type="match status" value="1"/>
</dbReference>
<evidence type="ECO:0000256" key="1">
    <source>
        <dbReference type="SAM" id="Phobius"/>
    </source>
</evidence>
<dbReference type="EMBL" id="LR593887">
    <property type="protein sequence ID" value="VTR98889.1"/>
    <property type="molecule type" value="Genomic_DNA"/>
</dbReference>
<dbReference type="GO" id="GO:0005886">
    <property type="term" value="C:plasma membrane"/>
    <property type="evidence" value="ECO:0007669"/>
    <property type="project" value="TreeGrafter"/>
</dbReference>
<dbReference type="AlphaFoldDB" id="A0A6C2YJ69"/>
<keyword evidence="3" id="KW-1185">Reference proteome</keyword>
<dbReference type="RefSeq" id="WP_162656783.1">
    <property type="nucleotide sequence ID" value="NZ_LR593887.1"/>
</dbReference>
<keyword evidence="1" id="KW-0812">Transmembrane</keyword>
<gene>
    <name evidence="2" type="ORF">GMBLW1_23600</name>
</gene>
<dbReference type="InParanoid" id="A0A6C2YJ69"/>
<feature type="transmembrane region" description="Helical" evidence="1">
    <location>
        <begin position="20"/>
        <end position="53"/>
    </location>
</feature>
<dbReference type="Proteomes" id="UP000464378">
    <property type="component" value="Chromosome"/>
</dbReference>
<organism evidence="2">
    <name type="scientific">Tuwongella immobilis</name>
    <dbReference type="NCBI Taxonomy" id="692036"/>
    <lineage>
        <taxon>Bacteria</taxon>
        <taxon>Pseudomonadati</taxon>
        <taxon>Planctomycetota</taxon>
        <taxon>Planctomycetia</taxon>
        <taxon>Gemmatales</taxon>
        <taxon>Gemmataceae</taxon>
        <taxon>Tuwongella</taxon>
    </lineage>
</organism>
<dbReference type="EMBL" id="LR586016">
    <property type="protein sequence ID" value="VIP01600.1"/>
    <property type="molecule type" value="Genomic_DNA"/>
</dbReference>
<evidence type="ECO:0000313" key="2">
    <source>
        <dbReference type="EMBL" id="VIP01600.1"/>
    </source>
</evidence>
<dbReference type="KEGG" id="tim:GMBLW1_23600"/>
<protein>
    <recommendedName>
        <fullName evidence="4">DUF454 domain-containing protein</fullName>
    </recommendedName>
</protein>
<evidence type="ECO:0008006" key="4">
    <source>
        <dbReference type="Google" id="ProtNLM"/>
    </source>
</evidence>
<dbReference type="PANTHER" id="PTHR35813">
    <property type="entry name" value="INNER MEMBRANE PROTEIN YBAN"/>
    <property type="match status" value="1"/>
</dbReference>
<accession>A0A6C2YJ69</accession>
<reference evidence="2" key="1">
    <citation type="submission" date="2019-04" db="EMBL/GenBank/DDBJ databases">
        <authorList>
            <consortium name="Science for Life Laboratories"/>
        </authorList>
    </citation>
    <scope>NUCLEOTIDE SEQUENCE</scope>
    <source>
        <strain evidence="2">MBLW1</strain>
    </source>
</reference>
<dbReference type="PANTHER" id="PTHR35813:SF1">
    <property type="entry name" value="INNER MEMBRANE PROTEIN YBAN"/>
    <property type="match status" value="1"/>
</dbReference>
<name>A0A6C2YJ69_9BACT</name>
<keyword evidence="1" id="KW-0472">Membrane</keyword>
<evidence type="ECO:0000313" key="3">
    <source>
        <dbReference type="Proteomes" id="UP000464378"/>
    </source>
</evidence>
<sequence>MSHSDSRPPLATGIRRWLYLLGGLLSVGLGILGAILPILPTTPFLLLASFCFVRSSPRLHRWLRRQPVFGRMIHDWEQHRGVRRSTKVVAVSMITLVIGSTLLFANLRLPLQIMLVTLGSVGLFVVLRLPVVELQPLPSEEVATIPQPIPAPEAD</sequence>
<feature type="transmembrane region" description="Helical" evidence="1">
    <location>
        <begin position="88"/>
        <end position="105"/>
    </location>
</feature>
<proteinExistence type="predicted"/>
<dbReference type="InterPro" id="IPR007401">
    <property type="entry name" value="DUF454"/>
</dbReference>
<keyword evidence="1" id="KW-1133">Transmembrane helix</keyword>
<dbReference type="FunCoup" id="A0A6C2YJ69">
    <property type="interactions" value="34"/>
</dbReference>